<dbReference type="HOGENOM" id="CLU_013430_3_0_6"/>
<dbReference type="Pfam" id="PF16916">
    <property type="entry name" value="ZT_dimer"/>
    <property type="match status" value="1"/>
</dbReference>
<evidence type="ECO:0000256" key="11">
    <source>
        <dbReference type="ARBA" id="ARBA00047695"/>
    </source>
</evidence>
<organism evidence="18 19">
    <name type="scientific">Thiomicrospira cyclica (strain DSM 14477 / JCM 11371 / ALM1)</name>
    <name type="common">Thioalkalimicrobium cyclicum</name>
    <dbReference type="NCBI Taxonomy" id="717773"/>
    <lineage>
        <taxon>Bacteria</taxon>
        <taxon>Pseudomonadati</taxon>
        <taxon>Pseudomonadota</taxon>
        <taxon>Gammaproteobacteria</taxon>
        <taxon>Thiotrichales</taxon>
        <taxon>Piscirickettsiaceae</taxon>
        <taxon>Thiomicrospira</taxon>
    </lineage>
</organism>
<dbReference type="eggNOG" id="COG0053">
    <property type="taxonomic scope" value="Bacteria"/>
</dbReference>
<dbReference type="Gene3D" id="3.30.70.1350">
    <property type="entry name" value="Cation efflux protein, cytoplasmic domain"/>
    <property type="match status" value="1"/>
</dbReference>
<dbReference type="InterPro" id="IPR027470">
    <property type="entry name" value="Cation_efflux_CTD"/>
</dbReference>
<evidence type="ECO:0000256" key="14">
    <source>
        <dbReference type="ARBA" id="ARBA00072262"/>
    </source>
</evidence>
<feature type="transmembrane region" description="Helical" evidence="15">
    <location>
        <begin position="45"/>
        <end position="66"/>
    </location>
</feature>
<comment type="subcellular location">
    <subcellularLocation>
        <location evidence="1">Cell membrane</location>
        <topology evidence="1">Multi-pass membrane protein</topology>
    </subcellularLocation>
</comment>
<keyword evidence="9 15" id="KW-0472">Membrane</keyword>
<comment type="similarity">
    <text evidence="2">Belongs to the cation diffusion facilitator (CDF) transporter (TC 2.A.4) family. FieF subfamily.</text>
</comment>
<dbReference type="Proteomes" id="UP000009232">
    <property type="component" value="Chromosome"/>
</dbReference>
<dbReference type="SUPFAM" id="SSF161111">
    <property type="entry name" value="Cation efflux protein transmembrane domain-like"/>
    <property type="match status" value="1"/>
</dbReference>
<dbReference type="InterPro" id="IPR002524">
    <property type="entry name" value="Cation_efflux"/>
</dbReference>
<evidence type="ECO:0000313" key="19">
    <source>
        <dbReference type="Proteomes" id="UP000009232"/>
    </source>
</evidence>
<dbReference type="RefSeq" id="WP_013834649.1">
    <property type="nucleotide sequence ID" value="NC_015581.1"/>
</dbReference>
<dbReference type="InterPro" id="IPR058533">
    <property type="entry name" value="Cation_efflux_TM"/>
</dbReference>
<evidence type="ECO:0000256" key="15">
    <source>
        <dbReference type="SAM" id="Phobius"/>
    </source>
</evidence>
<evidence type="ECO:0000256" key="3">
    <source>
        <dbReference type="ARBA" id="ARBA00022448"/>
    </source>
</evidence>
<dbReference type="InterPro" id="IPR036837">
    <property type="entry name" value="Cation_efflux_CTD_sf"/>
</dbReference>
<dbReference type="GO" id="GO:0005886">
    <property type="term" value="C:plasma membrane"/>
    <property type="evidence" value="ECO:0007669"/>
    <property type="project" value="UniProtKB-SubCell"/>
</dbReference>
<feature type="transmembrane region" description="Helical" evidence="15">
    <location>
        <begin position="120"/>
        <end position="140"/>
    </location>
</feature>
<evidence type="ECO:0000256" key="10">
    <source>
        <dbReference type="ARBA" id="ARBA00035584"/>
    </source>
</evidence>
<evidence type="ECO:0000256" key="12">
    <source>
        <dbReference type="ARBA" id="ARBA00050984"/>
    </source>
</evidence>
<evidence type="ECO:0000256" key="13">
    <source>
        <dbReference type="ARBA" id="ARBA00062926"/>
    </source>
</evidence>
<dbReference type="KEGG" id="tcy:Thicy_0085"/>
<dbReference type="Pfam" id="PF01545">
    <property type="entry name" value="Cation_efflux"/>
    <property type="match status" value="1"/>
</dbReference>
<evidence type="ECO:0000256" key="9">
    <source>
        <dbReference type="ARBA" id="ARBA00023136"/>
    </source>
</evidence>
<dbReference type="FunFam" id="3.30.70.1350:FF:000002">
    <property type="entry name" value="Ferrous-iron efflux pump FieF"/>
    <property type="match status" value="1"/>
</dbReference>
<dbReference type="SUPFAM" id="SSF160240">
    <property type="entry name" value="Cation efflux protein cytoplasmic domain-like"/>
    <property type="match status" value="1"/>
</dbReference>
<keyword evidence="8 15" id="KW-1133">Transmembrane helix</keyword>
<comment type="subunit">
    <text evidence="13">Homodimer. The subunits are held together in a parallel orientation through zinc binding at the interface of the cytoplasmic domains.</text>
</comment>
<dbReference type="AlphaFoldDB" id="F6D930"/>
<keyword evidence="5" id="KW-0410">Iron transport</keyword>
<evidence type="ECO:0000256" key="8">
    <source>
        <dbReference type="ARBA" id="ARBA00022989"/>
    </source>
</evidence>
<evidence type="ECO:0000256" key="1">
    <source>
        <dbReference type="ARBA" id="ARBA00004651"/>
    </source>
</evidence>
<evidence type="ECO:0000259" key="16">
    <source>
        <dbReference type="Pfam" id="PF01545"/>
    </source>
</evidence>
<dbReference type="OrthoDB" id="9806522at2"/>
<reference evidence="18 19" key="1">
    <citation type="submission" date="2011-05" db="EMBL/GenBank/DDBJ databases">
        <title>Complete sequence of Thioalkalimicrobium cyclicum ALM1.</title>
        <authorList>
            <consortium name="US DOE Joint Genome Institute"/>
            <person name="Lucas S."/>
            <person name="Han J."/>
            <person name="Lapidus A."/>
            <person name="Cheng J.-F."/>
            <person name="Goodwin L."/>
            <person name="Pitluck S."/>
            <person name="Peters L."/>
            <person name="Mikhailova N."/>
            <person name="Davenport K."/>
            <person name="Han C."/>
            <person name="Tapia R."/>
            <person name="Land M."/>
            <person name="Hauser L."/>
            <person name="Kyrpides N."/>
            <person name="Ivanova N."/>
            <person name="Pagani I."/>
            <person name="Kappler U."/>
            <person name="Woyke T."/>
        </authorList>
    </citation>
    <scope>NUCLEOTIDE SEQUENCE [LARGE SCALE GENOMIC DNA]</scope>
    <source>
        <strain evidence="19">DSM 14477 / JCM 11371 / ALM1</strain>
    </source>
</reference>
<feature type="transmembrane region" description="Helical" evidence="15">
    <location>
        <begin position="20"/>
        <end position="39"/>
    </location>
</feature>
<evidence type="ECO:0000259" key="17">
    <source>
        <dbReference type="Pfam" id="PF16916"/>
    </source>
</evidence>
<dbReference type="GO" id="GO:0015341">
    <property type="term" value="F:zinc efflux antiporter activity"/>
    <property type="evidence" value="ECO:0007669"/>
    <property type="project" value="TreeGrafter"/>
</dbReference>
<keyword evidence="7" id="KW-0864">Zinc transport</keyword>
<dbReference type="InterPro" id="IPR050291">
    <property type="entry name" value="CDF_Transporter"/>
</dbReference>
<evidence type="ECO:0000256" key="7">
    <source>
        <dbReference type="ARBA" id="ARBA00022906"/>
    </source>
</evidence>
<keyword evidence="19" id="KW-1185">Reference proteome</keyword>
<evidence type="ECO:0000256" key="2">
    <source>
        <dbReference type="ARBA" id="ARBA00010212"/>
    </source>
</evidence>
<gene>
    <name evidence="18" type="ordered locus">Thicy_0085</name>
</gene>
<dbReference type="STRING" id="717773.Thicy_0085"/>
<name>F6D930_THICA</name>
<dbReference type="Gene3D" id="1.20.1510.10">
    <property type="entry name" value="Cation efflux protein transmembrane domain"/>
    <property type="match status" value="1"/>
</dbReference>
<dbReference type="GO" id="GO:0006882">
    <property type="term" value="P:intracellular zinc ion homeostasis"/>
    <property type="evidence" value="ECO:0007669"/>
    <property type="project" value="TreeGrafter"/>
</dbReference>
<evidence type="ECO:0000256" key="4">
    <source>
        <dbReference type="ARBA" id="ARBA00022475"/>
    </source>
</evidence>
<keyword evidence="5" id="KW-0408">Iron</keyword>
<keyword evidence="4" id="KW-1003">Cell membrane</keyword>
<comment type="catalytic activity">
    <reaction evidence="10">
        <text>Fe(2+)(in) + H(+)(out) = Fe(2+)(out) + H(+)(in)</text>
        <dbReference type="Rhea" id="RHEA:29439"/>
        <dbReference type="ChEBI" id="CHEBI:15378"/>
        <dbReference type="ChEBI" id="CHEBI:29033"/>
    </reaction>
</comment>
<dbReference type="GO" id="GO:0015086">
    <property type="term" value="F:cadmium ion transmembrane transporter activity"/>
    <property type="evidence" value="ECO:0007669"/>
    <property type="project" value="TreeGrafter"/>
</dbReference>
<dbReference type="FunFam" id="1.20.1510.10:FF:000001">
    <property type="entry name" value="Ferrous-iron efflux pump FieF"/>
    <property type="match status" value="1"/>
</dbReference>
<dbReference type="GO" id="GO:0015093">
    <property type="term" value="F:ferrous iron transmembrane transporter activity"/>
    <property type="evidence" value="ECO:0007669"/>
    <property type="project" value="TreeGrafter"/>
</dbReference>
<feature type="domain" description="Cation efflux protein transmembrane" evidence="16">
    <location>
        <begin position="21"/>
        <end position="212"/>
    </location>
</feature>
<dbReference type="InterPro" id="IPR027469">
    <property type="entry name" value="Cation_efflux_TMD_sf"/>
</dbReference>
<feature type="domain" description="Cation efflux protein cytoplasmic" evidence="17">
    <location>
        <begin position="216"/>
        <end position="292"/>
    </location>
</feature>
<keyword evidence="7" id="KW-0862">Zinc</keyword>
<feature type="transmembrane region" description="Helical" evidence="15">
    <location>
        <begin position="87"/>
        <end position="108"/>
    </location>
</feature>
<evidence type="ECO:0000256" key="5">
    <source>
        <dbReference type="ARBA" id="ARBA00022496"/>
    </source>
</evidence>
<comment type="catalytic activity">
    <reaction evidence="11">
        <text>Zn(2+)(in) + H(+)(out) = Zn(2+)(out) + H(+)(in)</text>
        <dbReference type="Rhea" id="RHEA:28839"/>
        <dbReference type="ChEBI" id="CHEBI:15378"/>
        <dbReference type="ChEBI" id="CHEBI:29105"/>
    </reaction>
</comment>
<feature type="transmembrane region" description="Helical" evidence="15">
    <location>
        <begin position="186"/>
        <end position="204"/>
    </location>
</feature>
<dbReference type="PANTHER" id="PTHR43840">
    <property type="entry name" value="MITOCHONDRIAL METAL TRANSPORTER 1-RELATED"/>
    <property type="match status" value="1"/>
</dbReference>
<keyword evidence="6 15" id="KW-0812">Transmembrane</keyword>
<protein>
    <recommendedName>
        <fullName evidence="14">Cation-efflux pump FieF</fullName>
    </recommendedName>
</protein>
<feature type="transmembrane region" description="Helical" evidence="15">
    <location>
        <begin position="160"/>
        <end position="180"/>
    </location>
</feature>
<accession>F6D930</accession>
<keyword evidence="7" id="KW-0406">Ion transport</keyword>
<evidence type="ECO:0000313" key="18">
    <source>
        <dbReference type="EMBL" id="AEG30861.1"/>
    </source>
</evidence>
<keyword evidence="3" id="KW-0813">Transport</keyword>
<comment type="catalytic activity">
    <reaction evidence="12">
        <text>Cd(2+)(in) + H(+)(out) = Cd(2+)(out) + H(+)(in)</text>
        <dbReference type="Rhea" id="RHEA:28739"/>
        <dbReference type="ChEBI" id="CHEBI:15378"/>
        <dbReference type="ChEBI" id="CHEBI:48775"/>
    </reaction>
</comment>
<dbReference type="EMBL" id="CP002776">
    <property type="protein sequence ID" value="AEG30861.1"/>
    <property type="molecule type" value="Genomic_DNA"/>
</dbReference>
<sequence length="307" mass="34504">MIKLGPWRVSQPQLTRIATYASVSVASFLILLKFMGWWFTGSVSILASLLDSALDVVASLMILLAVRFAQIPADAEHRFGHGKAEPLAALAQSVFIIGSAFYLLIYAIERLINPQPIEQITLGIIIMVISIFLTFLLVMFQRYVVRQTQSTAIKSDALHYITDLAANSLVIIGLLLAAFYFGWIDAVLGLFIALFIGWSALKLARDSANQLLDIELPDEMRQTIAKIIMNQRGVEGFNDLRTYRSGPNVFIQFDLELDDRMPLVKAHHIAEMVTEKIQEVYPQADVIVHQEPVSLRTDPQHHQWGRD</sequence>
<proteinExistence type="inferred from homology"/>
<dbReference type="PANTHER" id="PTHR43840:SF41">
    <property type="entry name" value="CATION-EFFLUX PUMP FIEF"/>
    <property type="match status" value="1"/>
</dbReference>
<evidence type="ECO:0000256" key="6">
    <source>
        <dbReference type="ARBA" id="ARBA00022692"/>
    </source>
</evidence>
<dbReference type="NCBIfam" id="TIGR01297">
    <property type="entry name" value="CDF"/>
    <property type="match status" value="1"/>
</dbReference>